<comment type="caution">
    <text evidence="3">The sequence shown here is derived from an EMBL/GenBank/DDBJ whole genome shotgun (WGS) entry which is preliminary data.</text>
</comment>
<sequence length="118" mass="13215">MSITFYNNNGVPVAYSDDGCHIFLFTGEPVAYLYNISVYSYLGNHLGFFEDGWIYDNSGARVFFTEKASGGPAKPAKRARPSKGSKRSKPSKRSKRSRPSKPAKRQSWSDLSSQLFFS</sequence>
<dbReference type="AlphaFoldDB" id="A0A0F9J505"/>
<proteinExistence type="predicted"/>
<protein>
    <recommendedName>
        <fullName evidence="2">4-fold beta flower domain-containing protein</fullName>
    </recommendedName>
</protein>
<organism evidence="3">
    <name type="scientific">marine sediment metagenome</name>
    <dbReference type="NCBI Taxonomy" id="412755"/>
    <lineage>
        <taxon>unclassified sequences</taxon>
        <taxon>metagenomes</taxon>
        <taxon>ecological metagenomes</taxon>
    </lineage>
</organism>
<evidence type="ECO:0000259" key="2">
    <source>
        <dbReference type="Pfam" id="PF21784"/>
    </source>
</evidence>
<dbReference type="Pfam" id="PF21784">
    <property type="entry name" value="Bflower"/>
    <property type="match status" value="1"/>
</dbReference>
<feature type="compositionally biased region" description="Polar residues" evidence="1">
    <location>
        <begin position="106"/>
        <end position="118"/>
    </location>
</feature>
<evidence type="ECO:0000256" key="1">
    <source>
        <dbReference type="SAM" id="MobiDB-lite"/>
    </source>
</evidence>
<evidence type="ECO:0000313" key="3">
    <source>
        <dbReference type="EMBL" id="KKM64809.1"/>
    </source>
</evidence>
<dbReference type="EMBL" id="LAZR01010831">
    <property type="protein sequence ID" value="KKM64809.1"/>
    <property type="molecule type" value="Genomic_DNA"/>
</dbReference>
<reference evidence="3" key="1">
    <citation type="journal article" date="2015" name="Nature">
        <title>Complex archaea that bridge the gap between prokaryotes and eukaryotes.</title>
        <authorList>
            <person name="Spang A."/>
            <person name="Saw J.H."/>
            <person name="Jorgensen S.L."/>
            <person name="Zaremba-Niedzwiedzka K."/>
            <person name="Martijn J."/>
            <person name="Lind A.E."/>
            <person name="van Eijk R."/>
            <person name="Schleper C."/>
            <person name="Guy L."/>
            <person name="Ettema T.J."/>
        </authorList>
    </citation>
    <scope>NUCLEOTIDE SEQUENCE</scope>
</reference>
<feature type="domain" description="4-fold beta flower" evidence="2">
    <location>
        <begin position="4"/>
        <end position="117"/>
    </location>
</feature>
<name>A0A0F9J505_9ZZZZ</name>
<gene>
    <name evidence="3" type="ORF">LCGC14_1497610</name>
</gene>
<feature type="compositionally biased region" description="Basic residues" evidence="1">
    <location>
        <begin position="75"/>
        <end position="104"/>
    </location>
</feature>
<feature type="region of interest" description="Disordered" evidence="1">
    <location>
        <begin position="66"/>
        <end position="118"/>
    </location>
</feature>
<accession>A0A0F9J505</accession>
<dbReference type="InterPro" id="IPR048911">
    <property type="entry name" value="Bflower"/>
</dbReference>